<sequence>MPTPMDSLQLLNNLSRNILRARPGEVTPETLSPIFPHLDSARIPTRVRPSSADRVQVQLGICALLVVTACDIHLHDDPVLVARILEPDGWPCIWKWIHFLHDKFIVGDAYGATAYASAVNAIGRTLQALGRATASRAVVTGTPGVITLVTKRWLHDGGHGREGGSPYMPPGENGRTFANALTSLLNSEGGGRPDSVMPQVLDAANGDTKLIATTALGQLREALAMESTYLILLHLSLVNCLSDTTHPHLHIALLDEGTIPTVIQVLSWCNARPLHKASASLMLLCHSNIIVAFNSINGPLWVVQALNSGFLPALLRSGNFLHRVDHPFIVSLLTSMLSELLLQHLIFRSILRAVRRALKQVEKQNVGTAAASGVLWDVWTQFKARAEERLCLLDAWDTAGGRHKHRICNQVNCQQEDDQMTKLCSGCFGPMYCSKACQRLDWPVHRERCKASRKLLQDGLRARLDDGDLSFIRFIVDGEIRRRLPGVVKDARTKGVSLNMLVLEFDFSAVPMDFRVKDIFDYEVDPIPDHDGDLQDILRRAVDSGGESMAARTLIPQGEMSASLVSLIDIELFLDASATT</sequence>
<dbReference type="GO" id="GO:0008270">
    <property type="term" value="F:zinc ion binding"/>
    <property type="evidence" value="ECO:0007669"/>
    <property type="project" value="UniProtKB-KW"/>
</dbReference>
<dbReference type="Pfam" id="PF01753">
    <property type="entry name" value="zf-MYND"/>
    <property type="match status" value="1"/>
</dbReference>
<protein>
    <submittedName>
        <fullName evidence="6">Unplaced genomic scaffold PLICRscaffold_32, whole genome shotgun sequence</fullName>
    </submittedName>
</protein>
<organism evidence="6 7">
    <name type="scientific">Plicaturopsis crispa FD-325 SS-3</name>
    <dbReference type="NCBI Taxonomy" id="944288"/>
    <lineage>
        <taxon>Eukaryota</taxon>
        <taxon>Fungi</taxon>
        <taxon>Dikarya</taxon>
        <taxon>Basidiomycota</taxon>
        <taxon>Agaricomycotina</taxon>
        <taxon>Agaricomycetes</taxon>
        <taxon>Agaricomycetidae</taxon>
        <taxon>Amylocorticiales</taxon>
        <taxon>Amylocorticiaceae</taxon>
        <taxon>Plicatura</taxon>
        <taxon>Plicaturopsis crispa</taxon>
    </lineage>
</organism>
<dbReference type="HOGENOM" id="CLU_027660_0_0_1"/>
<dbReference type="EMBL" id="KN832585">
    <property type="protein sequence ID" value="KII83069.1"/>
    <property type="molecule type" value="Genomic_DNA"/>
</dbReference>
<name>A0A0C9T1L2_PLICR</name>
<keyword evidence="3" id="KW-0862">Zinc</keyword>
<evidence type="ECO:0000256" key="2">
    <source>
        <dbReference type="ARBA" id="ARBA00022771"/>
    </source>
</evidence>
<accession>A0A0C9T1L2</accession>
<evidence type="ECO:0000313" key="6">
    <source>
        <dbReference type="EMBL" id="KII83069.1"/>
    </source>
</evidence>
<reference evidence="6 7" key="1">
    <citation type="submission" date="2014-06" db="EMBL/GenBank/DDBJ databases">
        <title>Evolutionary Origins and Diversification of the Mycorrhizal Mutualists.</title>
        <authorList>
            <consortium name="DOE Joint Genome Institute"/>
            <consortium name="Mycorrhizal Genomics Consortium"/>
            <person name="Kohler A."/>
            <person name="Kuo A."/>
            <person name="Nagy L.G."/>
            <person name="Floudas D."/>
            <person name="Copeland A."/>
            <person name="Barry K.W."/>
            <person name="Cichocki N."/>
            <person name="Veneault-Fourrey C."/>
            <person name="LaButti K."/>
            <person name="Lindquist E.A."/>
            <person name="Lipzen A."/>
            <person name="Lundell T."/>
            <person name="Morin E."/>
            <person name="Murat C."/>
            <person name="Riley R."/>
            <person name="Ohm R."/>
            <person name="Sun H."/>
            <person name="Tunlid A."/>
            <person name="Henrissat B."/>
            <person name="Grigoriev I.V."/>
            <person name="Hibbett D.S."/>
            <person name="Martin F."/>
        </authorList>
    </citation>
    <scope>NUCLEOTIDE SEQUENCE [LARGE SCALE GENOMIC DNA]</scope>
    <source>
        <strain evidence="6 7">FD-325 SS-3</strain>
    </source>
</reference>
<evidence type="ECO:0000259" key="5">
    <source>
        <dbReference type="PROSITE" id="PS50865"/>
    </source>
</evidence>
<evidence type="ECO:0000313" key="7">
    <source>
        <dbReference type="Proteomes" id="UP000053263"/>
    </source>
</evidence>
<dbReference type="OrthoDB" id="3040823at2759"/>
<dbReference type="Proteomes" id="UP000053263">
    <property type="component" value="Unassembled WGS sequence"/>
</dbReference>
<dbReference type="SUPFAM" id="SSF144232">
    <property type="entry name" value="HIT/MYND zinc finger-like"/>
    <property type="match status" value="1"/>
</dbReference>
<dbReference type="AlphaFoldDB" id="A0A0C9T1L2"/>
<evidence type="ECO:0000256" key="3">
    <source>
        <dbReference type="ARBA" id="ARBA00022833"/>
    </source>
</evidence>
<keyword evidence="7" id="KW-1185">Reference proteome</keyword>
<keyword evidence="2 4" id="KW-0863">Zinc-finger</keyword>
<evidence type="ECO:0000256" key="1">
    <source>
        <dbReference type="ARBA" id="ARBA00022723"/>
    </source>
</evidence>
<dbReference type="InterPro" id="IPR002893">
    <property type="entry name" value="Znf_MYND"/>
</dbReference>
<proteinExistence type="predicted"/>
<keyword evidence="1" id="KW-0479">Metal-binding</keyword>
<evidence type="ECO:0000256" key="4">
    <source>
        <dbReference type="PROSITE-ProRule" id="PRU00134"/>
    </source>
</evidence>
<gene>
    <name evidence="6" type="ORF">PLICRDRAFT_702635</name>
</gene>
<feature type="domain" description="MYND-type" evidence="5">
    <location>
        <begin position="410"/>
        <end position="449"/>
    </location>
</feature>
<dbReference type="Gene3D" id="6.10.140.2220">
    <property type="match status" value="1"/>
</dbReference>
<dbReference type="PROSITE" id="PS50865">
    <property type="entry name" value="ZF_MYND_2"/>
    <property type="match status" value="1"/>
</dbReference>